<dbReference type="SMART" id="SM01008">
    <property type="entry name" value="Ald_Xan_dh_C"/>
    <property type="match status" value="1"/>
</dbReference>
<feature type="domain" description="Aldehyde oxidase/xanthine dehydrogenase a/b hammerhead" evidence="1">
    <location>
        <begin position="208"/>
        <end position="297"/>
    </location>
</feature>
<dbReference type="RefSeq" id="WP_151154604.1">
    <property type="nucleotide sequence ID" value="NZ_VZRA01000001.1"/>
</dbReference>
<dbReference type="Pfam" id="PF02738">
    <property type="entry name" value="MoCoBD_1"/>
    <property type="match status" value="1"/>
</dbReference>
<dbReference type="Gene3D" id="3.90.1170.50">
    <property type="entry name" value="Aldehyde oxidase/xanthine dehydrogenase, a/b hammerhead"/>
    <property type="match status" value="1"/>
</dbReference>
<organism evidence="2 3">
    <name type="scientific">Oryzomonas sagensis</name>
    <dbReference type="NCBI Taxonomy" id="2603857"/>
    <lineage>
        <taxon>Bacteria</taxon>
        <taxon>Pseudomonadati</taxon>
        <taxon>Thermodesulfobacteriota</taxon>
        <taxon>Desulfuromonadia</taxon>
        <taxon>Geobacterales</taxon>
        <taxon>Geobacteraceae</taxon>
        <taxon>Oryzomonas</taxon>
    </lineage>
</organism>
<dbReference type="InterPro" id="IPR008274">
    <property type="entry name" value="AldOxase/xan_DH_MoCoBD1"/>
</dbReference>
<dbReference type="Proteomes" id="UP000798046">
    <property type="component" value="Unassembled WGS sequence"/>
</dbReference>
<dbReference type="InterPro" id="IPR052516">
    <property type="entry name" value="N-heterocyclic_Hydroxylase"/>
</dbReference>
<keyword evidence="3" id="KW-1185">Reference proteome</keyword>
<comment type="caution">
    <text evidence="2">The sequence shown here is derived from an EMBL/GenBank/DDBJ whole genome shotgun (WGS) entry which is preliminary data.</text>
</comment>
<evidence type="ECO:0000313" key="3">
    <source>
        <dbReference type="Proteomes" id="UP000798046"/>
    </source>
</evidence>
<evidence type="ECO:0000313" key="2">
    <source>
        <dbReference type="EMBL" id="KAB0671122.1"/>
    </source>
</evidence>
<dbReference type="Gene3D" id="3.30.365.10">
    <property type="entry name" value="Aldehyde oxidase/xanthine dehydrogenase, molybdopterin binding domain"/>
    <property type="match status" value="4"/>
</dbReference>
<gene>
    <name evidence="2" type="ORF">F6V30_00580</name>
</gene>
<dbReference type="PANTHER" id="PTHR47495:SF3">
    <property type="entry name" value="BLR6219 PROTEIN"/>
    <property type="match status" value="1"/>
</dbReference>
<dbReference type="InterPro" id="IPR012368">
    <property type="entry name" value="OxRdtase_Mopterin-bd_su_IorB"/>
</dbReference>
<dbReference type="InterPro" id="IPR000674">
    <property type="entry name" value="Ald_Oxase/Xan_DH_a/b"/>
</dbReference>
<reference evidence="2 3" key="1">
    <citation type="journal article" date="2020" name="Microorganisms">
        <title>Description of Three Novel Members in the Family Geobacteraceae, Oryzomonas japonicum gen. nov., sp. nov., Oryzomonas sagensis sp. nov., and Oryzomonas ruber sp. nov.</title>
        <authorList>
            <person name="Xu Z."/>
            <person name="Masuda Y."/>
            <person name="Hayakawa C."/>
            <person name="Ushijima N."/>
            <person name="Kawano K."/>
            <person name="Shiratori Y."/>
            <person name="Senoo K."/>
            <person name="Itoh H."/>
        </authorList>
    </citation>
    <scope>NUCLEOTIDE SEQUENCE [LARGE SCALE GENOMIC DNA]</scope>
    <source>
        <strain evidence="2 3">Red100</strain>
    </source>
</reference>
<dbReference type="PANTHER" id="PTHR47495">
    <property type="entry name" value="ALDEHYDE DEHYDROGENASE"/>
    <property type="match status" value="1"/>
</dbReference>
<name>A0ABQ6TQB1_9BACT</name>
<dbReference type="PIRSF" id="PIRSF036389">
    <property type="entry name" value="IOR_B"/>
    <property type="match status" value="1"/>
</dbReference>
<dbReference type="InterPro" id="IPR046867">
    <property type="entry name" value="AldOxase/xan_DH_MoCoBD2"/>
</dbReference>
<dbReference type="EMBL" id="VZRA01000001">
    <property type="protein sequence ID" value="KAB0671122.1"/>
    <property type="molecule type" value="Genomic_DNA"/>
</dbReference>
<dbReference type="InterPro" id="IPR037165">
    <property type="entry name" value="AldOxase/xan_DH_Mopterin-bd_sf"/>
</dbReference>
<evidence type="ECO:0000259" key="1">
    <source>
        <dbReference type="SMART" id="SM01008"/>
    </source>
</evidence>
<accession>A0ABQ6TQB1</accession>
<protein>
    <submittedName>
        <fullName evidence="2">Xanthine dehydrogenase family protein molybdopterin-binding subunit</fullName>
    </submittedName>
</protein>
<proteinExistence type="predicted"/>
<sequence>MTDVILVSRRVFLGSVFSAGAFVLCARLHPFQTLGALAADDPRVAWSPGVYLGIEPSGTVVIIAHRSEMGTGIRTALPMVAADELGADWSRVKIEQAIGDPKYGDQNTDGSKSIRDFYEALRDVGATGRLMLEHAAAATWQVAGSECRADHHRVLHLPSGRSLGFGELVAAAARQPVPAPGELRFKKPSEYRYVGTGVPIVDLAAICTGTAVFGYDTRLPGMLYAAIERSPVLGGALKSCDDRETRKVKGVKKVVVMEPAKPPYAFQALGGVAVVADSTWAARQGRSKLKVQWELGANGAYESESYRKSLLETARKPQKVVRNIGDVDAGFARAVAIHEAEYYAPHLAHAAMEPPAALASYKNGKVEAWVATQNPQAVQDAVAKALGIATKDVTCHVTLLGGGFGRKSKPDYAVEAAVLSKKVGKPVKVAWSREDDIQFDYYHSVAAMYLKAGTDGSGRPIAWLQRSVFPPIGSTFDASARYGGDNELGQGWVDVPFAIPNMRAENGPAQNHVRIGWLRSVANVYHAFAVQSFVDELAAEASRDRIEYFLDLLGPARIIDFEAEGTKFVNSGKPLDQYPLDTGRLRRVVEVVAERSGWGKAAPAKGRALGFAAHRSFLTYVAAVADLEVDNAGKIRIHRVDVAVDAGLVVHPERVRAQFEGAAVFAASIALMGEITAAGGQIQQSNFHDYPVARMGDAPLETRVHLVPSSERPTGVGEPGVPPVVAAICNAVFAATGKRIRHLPISKNKLA</sequence>
<dbReference type="SUPFAM" id="SSF56003">
    <property type="entry name" value="Molybdenum cofactor-binding domain"/>
    <property type="match status" value="2"/>
</dbReference>
<dbReference type="Pfam" id="PF20256">
    <property type="entry name" value="MoCoBD_2"/>
    <property type="match status" value="2"/>
</dbReference>